<dbReference type="CDD" id="cd05233">
    <property type="entry name" value="SDR_c"/>
    <property type="match status" value="1"/>
</dbReference>
<keyword evidence="5" id="KW-1185">Reference proteome</keyword>
<dbReference type="PRINTS" id="PR00081">
    <property type="entry name" value="GDHRDH"/>
</dbReference>
<dbReference type="InterPro" id="IPR002347">
    <property type="entry name" value="SDR_fam"/>
</dbReference>
<dbReference type="STRING" id="1484.SA87_09570"/>
<evidence type="ECO:0000313" key="4">
    <source>
        <dbReference type="EMBL" id="OAR04746.1"/>
    </source>
</evidence>
<keyword evidence="2" id="KW-0560">Oxidoreductase</keyword>
<dbReference type="PRINTS" id="PR00080">
    <property type="entry name" value="SDRFAMILY"/>
</dbReference>
<dbReference type="PANTHER" id="PTHR43975:SF2">
    <property type="entry name" value="EG:BACR7A4.14 PROTEIN-RELATED"/>
    <property type="match status" value="1"/>
</dbReference>
<dbReference type="SUPFAM" id="SSF51735">
    <property type="entry name" value="NAD(P)-binding Rossmann-fold domains"/>
    <property type="match status" value="1"/>
</dbReference>
<organism evidence="4 5">
    <name type="scientific">Hydrogenibacillus schlegelii</name>
    <name type="common">Bacillus schlegelii</name>
    <dbReference type="NCBI Taxonomy" id="1484"/>
    <lineage>
        <taxon>Bacteria</taxon>
        <taxon>Bacillati</taxon>
        <taxon>Bacillota</taxon>
        <taxon>Bacilli</taxon>
        <taxon>Bacillales</taxon>
        <taxon>Bacillales Family X. Incertae Sedis</taxon>
        <taxon>Hydrogenibacillus</taxon>
    </lineage>
</organism>
<name>A0A132MG59_HYDSH</name>
<protein>
    <submittedName>
        <fullName evidence="4">Short-chain dehydrogenase</fullName>
    </submittedName>
</protein>
<dbReference type="InterPro" id="IPR036291">
    <property type="entry name" value="NAD(P)-bd_dom_sf"/>
</dbReference>
<dbReference type="FunFam" id="3.40.50.720:FF:000084">
    <property type="entry name" value="Short-chain dehydrogenase reductase"/>
    <property type="match status" value="1"/>
</dbReference>
<dbReference type="PROSITE" id="PS00061">
    <property type="entry name" value="ADH_SHORT"/>
    <property type="match status" value="1"/>
</dbReference>
<dbReference type="InterPro" id="IPR020904">
    <property type="entry name" value="Sc_DH/Rdtase_CS"/>
</dbReference>
<proteinExistence type="inferred from homology"/>
<sequence>MDLGLKDKVVLITGGTRGIGRAIAEAFFTEGARVAVAARGDDGLRAVEAALPGAKGFSFDAFAADSRAELVEAVVRHFGRLDVLVNNAGASYGADAATTPLEDYRRAMEINFFAAVDLALRALPHLEAVGGTVVNVSSIWGREAGGKAPYNAAKAALISFTKALGDAAIRRGVRVVGVAPGSIRHPGGSWDRRVQEDPEGMLAFVAANIPAGRFGTAEEVAAAVVFLASPRASWIVGTTVVVDGGQSKMF</sequence>
<evidence type="ECO:0000256" key="2">
    <source>
        <dbReference type="ARBA" id="ARBA00023002"/>
    </source>
</evidence>
<evidence type="ECO:0000259" key="3">
    <source>
        <dbReference type="SMART" id="SM00822"/>
    </source>
</evidence>
<dbReference type="EMBL" id="JXBB01000012">
    <property type="protein sequence ID" value="OAR04746.1"/>
    <property type="molecule type" value="Genomic_DNA"/>
</dbReference>
<dbReference type="InterPro" id="IPR057326">
    <property type="entry name" value="KR_dom"/>
</dbReference>
<dbReference type="AlphaFoldDB" id="A0A132MG59"/>
<evidence type="ECO:0000256" key="1">
    <source>
        <dbReference type="ARBA" id="ARBA00006484"/>
    </source>
</evidence>
<evidence type="ECO:0000313" key="5">
    <source>
        <dbReference type="Proteomes" id="UP000243024"/>
    </source>
</evidence>
<dbReference type="GO" id="GO:0008206">
    <property type="term" value="P:bile acid metabolic process"/>
    <property type="evidence" value="ECO:0007669"/>
    <property type="project" value="UniProtKB-ARBA"/>
</dbReference>
<dbReference type="RefSeq" id="WP_066200173.1">
    <property type="nucleotide sequence ID" value="NZ_CBCSAS010000004.1"/>
</dbReference>
<dbReference type="Pfam" id="PF13561">
    <property type="entry name" value="adh_short_C2"/>
    <property type="match status" value="1"/>
</dbReference>
<feature type="domain" description="Ketoreductase" evidence="3">
    <location>
        <begin position="8"/>
        <end position="186"/>
    </location>
</feature>
<dbReference type="PANTHER" id="PTHR43975">
    <property type="entry name" value="ZGC:101858"/>
    <property type="match status" value="1"/>
</dbReference>
<dbReference type="OrthoDB" id="9803333at2"/>
<comment type="similarity">
    <text evidence="1">Belongs to the short-chain dehydrogenases/reductases (SDR) family.</text>
</comment>
<dbReference type="GO" id="GO:0016491">
    <property type="term" value="F:oxidoreductase activity"/>
    <property type="evidence" value="ECO:0007669"/>
    <property type="project" value="UniProtKB-KW"/>
</dbReference>
<dbReference type="SMART" id="SM00822">
    <property type="entry name" value="PKS_KR"/>
    <property type="match status" value="1"/>
</dbReference>
<reference evidence="4 5" key="1">
    <citation type="submission" date="2015-09" db="EMBL/GenBank/DDBJ databases">
        <title>Draft genome sequence of Hydrogenibacillus schlegelii DSM 2000.</title>
        <authorList>
            <person name="Hemp J."/>
        </authorList>
    </citation>
    <scope>NUCLEOTIDE SEQUENCE [LARGE SCALE GENOMIC DNA]</scope>
    <source>
        <strain evidence="4 5">MA 48</strain>
    </source>
</reference>
<accession>A0A132MG59</accession>
<comment type="caution">
    <text evidence="4">The sequence shown here is derived from an EMBL/GenBank/DDBJ whole genome shotgun (WGS) entry which is preliminary data.</text>
</comment>
<gene>
    <name evidence="4" type="ORF">SA87_09570</name>
</gene>
<dbReference type="Proteomes" id="UP000243024">
    <property type="component" value="Unassembled WGS sequence"/>
</dbReference>
<dbReference type="Gene3D" id="3.40.50.720">
    <property type="entry name" value="NAD(P)-binding Rossmann-like Domain"/>
    <property type="match status" value="1"/>
</dbReference>